<name>A0A7J5TSU9_9BACT</name>
<organism evidence="2 3">
    <name type="scientific">Rudanella paleaurantiibacter</name>
    <dbReference type="NCBI Taxonomy" id="2614655"/>
    <lineage>
        <taxon>Bacteria</taxon>
        <taxon>Pseudomonadati</taxon>
        <taxon>Bacteroidota</taxon>
        <taxon>Cytophagia</taxon>
        <taxon>Cytophagales</taxon>
        <taxon>Cytophagaceae</taxon>
        <taxon>Rudanella</taxon>
    </lineage>
</organism>
<keyword evidence="3" id="KW-1185">Reference proteome</keyword>
<dbReference type="Pfam" id="PF13333">
    <property type="entry name" value="rve_2"/>
    <property type="match status" value="1"/>
</dbReference>
<feature type="domain" description="Integrase catalytic" evidence="1">
    <location>
        <begin position="2"/>
        <end position="29"/>
    </location>
</feature>
<dbReference type="RefSeq" id="WP_152126691.1">
    <property type="nucleotide sequence ID" value="NZ_WELI01000014.1"/>
</dbReference>
<dbReference type="Proteomes" id="UP000488299">
    <property type="component" value="Unassembled WGS sequence"/>
</dbReference>
<dbReference type="EMBL" id="WELI01000014">
    <property type="protein sequence ID" value="KAB7726618.1"/>
    <property type="molecule type" value="Genomic_DNA"/>
</dbReference>
<gene>
    <name evidence="2" type="ORF">F5984_23610</name>
</gene>
<proteinExistence type="predicted"/>
<sequence>MFNYIEGYYNVRRLHSSLGYRSPIDFENQY</sequence>
<reference evidence="2 3" key="1">
    <citation type="submission" date="2019-10" db="EMBL/GenBank/DDBJ databases">
        <title>Rudanella paleaurantiibacter sp. nov., isolated from sludge.</title>
        <authorList>
            <person name="Xu S.Q."/>
        </authorList>
    </citation>
    <scope>NUCLEOTIDE SEQUENCE [LARGE SCALE GENOMIC DNA]</scope>
    <source>
        <strain evidence="2 3">HX-22-17</strain>
    </source>
</reference>
<evidence type="ECO:0000313" key="3">
    <source>
        <dbReference type="Proteomes" id="UP000488299"/>
    </source>
</evidence>
<dbReference type="GO" id="GO:0015074">
    <property type="term" value="P:DNA integration"/>
    <property type="evidence" value="ECO:0007669"/>
    <property type="project" value="InterPro"/>
</dbReference>
<evidence type="ECO:0000259" key="1">
    <source>
        <dbReference type="Pfam" id="PF13333"/>
    </source>
</evidence>
<protein>
    <submittedName>
        <fullName evidence="2">IS3 family transposase</fullName>
    </submittedName>
</protein>
<dbReference type="InterPro" id="IPR001584">
    <property type="entry name" value="Integrase_cat-core"/>
</dbReference>
<dbReference type="AlphaFoldDB" id="A0A7J5TSU9"/>
<evidence type="ECO:0000313" key="2">
    <source>
        <dbReference type="EMBL" id="KAB7726618.1"/>
    </source>
</evidence>
<accession>A0A7J5TSU9</accession>
<comment type="caution">
    <text evidence="2">The sequence shown here is derived from an EMBL/GenBank/DDBJ whole genome shotgun (WGS) entry which is preliminary data.</text>
</comment>